<keyword evidence="6" id="KW-0692">RNA repair</keyword>
<keyword evidence="7" id="KW-0342">GTP-binding</keyword>
<dbReference type="Gene3D" id="3.90.1860.10">
    <property type="entry name" value="tRNA-splicing ligase RtcB"/>
    <property type="match status" value="1"/>
</dbReference>
<dbReference type="RefSeq" id="WP_271341323.1">
    <property type="nucleotide sequence ID" value="NZ_JAQKAB010000008.1"/>
</dbReference>
<protein>
    <recommendedName>
        <fullName evidence="2">3'-phosphate/5'-hydroxy nucleic acid ligase</fullName>
        <ecNumber evidence="2">6.5.1.8</ecNumber>
    </recommendedName>
</protein>
<dbReference type="SUPFAM" id="SSF103365">
    <property type="entry name" value="Hypothetical protein PH1602"/>
    <property type="match status" value="1"/>
</dbReference>
<comment type="cofactor">
    <cofactor evidence="1">
        <name>Mn(2+)</name>
        <dbReference type="ChEBI" id="CHEBI:29035"/>
    </cofactor>
</comment>
<gene>
    <name evidence="10" type="ORF">PJ311_12890</name>
</gene>
<dbReference type="InterPro" id="IPR001233">
    <property type="entry name" value="RtcB"/>
</dbReference>
<name>A0ABT4X5C0_9BACI</name>
<evidence type="ECO:0000313" key="11">
    <source>
        <dbReference type="Proteomes" id="UP001211894"/>
    </source>
</evidence>
<evidence type="ECO:0000256" key="5">
    <source>
        <dbReference type="ARBA" id="ARBA00022741"/>
    </source>
</evidence>
<reference evidence="10 11" key="1">
    <citation type="submission" date="2023-01" db="EMBL/GenBank/DDBJ databases">
        <title>Bacillus changyiensis sp. nov., isolated from a coastal deposit.</title>
        <authorList>
            <person name="Xiao G."/>
            <person name="Lai Q."/>
            <person name="Hu Z."/>
            <person name="Shao Z."/>
        </authorList>
    </citation>
    <scope>NUCLEOTIDE SEQUENCE [LARGE SCALE GENOMIC DNA]</scope>
    <source>
        <strain evidence="10 11">CLL-7-23</strain>
    </source>
</reference>
<dbReference type="PANTHER" id="PTHR43749">
    <property type="entry name" value="RNA-SPLICING LIGASE RTCB"/>
    <property type="match status" value="1"/>
</dbReference>
<accession>A0ABT4X5C0</accession>
<evidence type="ECO:0000256" key="7">
    <source>
        <dbReference type="ARBA" id="ARBA00023134"/>
    </source>
</evidence>
<evidence type="ECO:0000256" key="8">
    <source>
        <dbReference type="ARBA" id="ARBA00023211"/>
    </source>
</evidence>
<dbReference type="Pfam" id="PF01139">
    <property type="entry name" value="RtcB"/>
    <property type="match status" value="1"/>
</dbReference>
<evidence type="ECO:0000256" key="3">
    <source>
        <dbReference type="ARBA" id="ARBA00022598"/>
    </source>
</evidence>
<evidence type="ECO:0000256" key="9">
    <source>
        <dbReference type="ARBA" id="ARBA00047746"/>
    </source>
</evidence>
<keyword evidence="3" id="KW-0436">Ligase</keyword>
<keyword evidence="11" id="KW-1185">Reference proteome</keyword>
<keyword evidence="4" id="KW-0479">Metal-binding</keyword>
<dbReference type="EC" id="6.5.1.8" evidence="2"/>
<evidence type="ECO:0000256" key="1">
    <source>
        <dbReference type="ARBA" id="ARBA00001936"/>
    </source>
</evidence>
<comment type="catalytic activity">
    <reaction evidence="9">
        <text>a 3'-end 3'-phospho-ribonucleotide-RNA + a 5'-end dephospho-ribonucleoside-RNA + GTP = a ribonucleotidyl-ribonucleotide-RNA + GMP + diphosphate</text>
        <dbReference type="Rhea" id="RHEA:68076"/>
        <dbReference type="Rhea" id="RHEA-COMP:10463"/>
        <dbReference type="Rhea" id="RHEA-COMP:13936"/>
        <dbReference type="Rhea" id="RHEA-COMP:17355"/>
        <dbReference type="ChEBI" id="CHEBI:33019"/>
        <dbReference type="ChEBI" id="CHEBI:37565"/>
        <dbReference type="ChEBI" id="CHEBI:58115"/>
        <dbReference type="ChEBI" id="CHEBI:83062"/>
        <dbReference type="ChEBI" id="CHEBI:138284"/>
        <dbReference type="ChEBI" id="CHEBI:173118"/>
        <dbReference type="EC" id="6.5.1.8"/>
    </reaction>
</comment>
<evidence type="ECO:0000256" key="2">
    <source>
        <dbReference type="ARBA" id="ARBA00012726"/>
    </source>
</evidence>
<evidence type="ECO:0000256" key="4">
    <source>
        <dbReference type="ARBA" id="ARBA00022723"/>
    </source>
</evidence>
<dbReference type="EMBL" id="JAQKAB010000008">
    <property type="protein sequence ID" value="MDA7027483.1"/>
    <property type="molecule type" value="Genomic_DNA"/>
</dbReference>
<dbReference type="InterPro" id="IPR036025">
    <property type="entry name" value="RtcB-like_sf"/>
</dbReference>
<keyword evidence="8" id="KW-0464">Manganese</keyword>
<evidence type="ECO:0000256" key="6">
    <source>
        <dbReference type="ARBA" id="ARBA00022800"/>
    </source>
</evidence>
<comment type="caution">
    <text evidence="10">The sequence shown here is derived from an EMBL/GenBank/DDBJ whole genome shotgun (WGS) entry which is preliminary data.</text>
</comment>
<dbReference type="PANTHER" id="PTHR43749:SF2">
    <property type="entry name" value="RNA-SPLICING LIGASE RTCB"/>
    <property type="match status" value="1"/>
</dbReference>
<dbReference type="Proteomes" id="UP001211894">
    <property type="component" value="Unassembled WGS sequence"/>
</dbReference>
<proteinExistence type="predicted"/>
<evidence type="ECO:0000313" key="10">
    <source>
        <dbReference type="EMBL" id="MDA7027483.1"/>
    </source>
</evidence>
<sequence length="318" mass="36415">MSLAVIDRHKDDVNFDQLDEVIQKHVPSGFKIRNQKHQFANLVNIADVQAPINRGRAERSIGTLGGGNHFIELNEWDDKVAIVIHSGSRNLGKQIAEYYQDLAYQELMEMKDIKQEVIDQLKQEGRVNEIQETLNSMKSLKIQKALAYLEGDSFRAYMHDMAIAQKYADLNRKAMIEEIVRHMEWQIIDEFTTIHNYIDIENMILRKGAISAQKGERVIVPMNMRDGSLIAEGKGNPDWNYSAPHGAGRLMSRSKAKANLSLHEFQLTMKEIWSTSVVSETLDESPMAYKPMEEIITNTENALSIQKIIKPLYNYKAH</sequence>
<dbReference type="InterPro" id="IPR052915">
    <property type="entry name" value="RtcB-like"/>
</dbReference>
<keyword evidence="5" id="KW-0547">Nucleotide-binding</keyword>
<organism evidence="10 11">
    <name type="scientific">Bacillus changyiensis</name>
    <dbReference type="NCBI Taxonomy" id="3004103"/>
    <lineage>
        <taxon>Bacteria</taxon>
        <taxon>Bacillati</taxon>
        <taxon>Bacillota</taxon>
        <taxon>Bacilli</taxon>
        <taxon>Bacillales</taxon>
        <taxon>Bacillaceae</taxon>
        <taxon>Bacillus</taxon>
    </lineage>
</organism>